<sequence length="39" mass="4193">MGTMYALKSQARALMQMPSGDGRTTAGPTFEYVAPQDRG</sequence>
<dbReference type="Proteomes" id="UP000246410">
    <property type="component" value="Unassembled WGS sequence"/>
</dbReference>
<dbReference type="AlphaFoldDB" id="A0A317NW37"/>
<dbReference type="EMBL" id="QGTL01000002">
    <property type="protein sequence ID" value="PWV79113.1"/>
    <property type="molecule type" value="Genomic_DNA"/>
</dbReference>
<evidence type="ECO:0000313" key="1">
    <source>
        <dbReference type="EMBL" id="PWV79113.1"/>
    </source>
</evidence>
<reference evidence="1 2" key="1">
    <citation type="submission" date="2018-05" db="EMBL/GenBank/DDBJ databases">
        <title>Genomic Encyclopedia of Type Strains, Phase IV (KMG-IV): sequencing the most valuable type-strain genomes for metagenomic binning, comparative biology and taxonomic classification.</title>
        <authorList>
            <person name="Goeker M."/>
        </authorList>
    </citation>
    <scope>NUCLEOTIDE SEQUENCE [LARGE SCALE GENOMIC DNA]</scope>
    <source>
        <strain evidence="1 2">DSM 44717</strain>
    </source>
</reference>
<gene>
    <name evidence="1" type="ORF">DFR69_102172</name>
</gene>
<accession>A0A317NW37</accession>
<name>A0A317NW37_9NOCA</name>
<comment type="caution">
    <text evidence="1">The sequence shown here is derived from an EMBL/GenBank/DDBJ whole genome shotgun (WGS) entry which is preliminary data.</text>
</comment>
<keyword evidence="2" id="KW-1185">Reference proteome</keyword>
<evidence type="ECO:0000313" key="2">
    <source>
        <dbReference type="Proteomes" id="UP000246410"/>
    </source>
</evidence>
<proteinExistence type="predicted"/>
<organism evidence="1 2">
    <name type="scientific">Nocardia neocaledoniensis</name>
    <dbReference type="NCBI Taxonomy" id="236511"/>
    <lineage>
        <taxon>Bacteria</taxon>
        <taxon>Bacillati</taxon>
        <taxon>Actinomycetota</taxon>
        <taxon>Actinomycetes</taxon>
        <taxon>Mycobacteriales</taxon>
        <taxon>Nocardiaceae</taxon>
        <taxon>Nocardia</taxon>
    </lineage>
</organism>
<protein>
    <submittedName>
        <fullName evidence="1">Uncharacterized protein</fullName>
    </submittedName>
</protein>